<sequence>MVNTTHSTSVRGTLSNPKTTAAKQSSKPIPGLGDSTSLKPERDDKPLPSNDSAPPAHGNNDTPSSHSYSYASSAPVVSDPYRVAGTSAGGGDKKAIGNGGSAQKGGSDKKEELPHSKTVRGTLANKDGNKVNRTQLGDPASLKAETSLTNDMNRQTEREGTDKERTSKL</sequence>
<name>A0A6S6WH11_9PLEO</name>
<feature type="compositionally biased region" description="Basic and acidic residues" evidence="1">
    <location>
        <begin position="106"/>
        <end position="115"/>
    </location>
</feature>
<protein>
    <submittedName>
        <fullName evidence="2">Uncharacterized protein</fullName>
    </submittedName>
</protein>
<feature type="compositionally biased region" description="Polar residues" evidence="1">
    <location>
        <begin position="144"/>
        <end position="153"/>
    </location>
</feature>
<evidence type="ECO:0000256" key="1">
    <source>
        <dbReference type="SAM" id="MobiDB-lite"/>
    </source>
</evidence>
<evidence type="ECO:0000313" key="2">
    <source>
        <dbReference type="EMBL" id="CAE7215557.1"/>
    </source>
</evidence>
<feature type="compositionally biased region" description="Low complexity" evidence="1">
    <location>
        <begin position="63"/>
        <end position="78"/>
    </location>
</feature>
<proteinExistence type="predicted"/>
<accession>A0A6S6WH11</accession>
<dbReference type="EMBL" id="HG992987">
    <property type="protein sequence ID" value="CAE7215557.1"/>
    <property type="molecule type" value="Genomic_DNA"/>
</dbReference>
<feature type="region of interest" description="Disordered" evidence="1">
    <location>
        <begin position="1"/>
        <end position="169"/>
    </location>
</feature>
<evidence type="ECO:0000313" key="3">
    <source>
        <dbReference type="Proteomes" id="UP000472372"/>
    </source>
</evidence>
<feature type="compositionally biased region" description="Basic and acidic residues" evidence="1">
    <location>
        <begin position="154"/>
        <end position="169"/>
    </location>
</feature>
<feature type="compositionally biased region" description="Polar residues" evidence="1">
    <location>
        <begin position="1"/>
        <end position="27"/>
    </location>
</feature>
<gene>
    <name evidence="2" type="ORF">PTTW11_10709</name>
</gene>
<reference evidence="2" key="1">
    <citation type="submission" date="2021-02" db="EMBL/GenBank/DDBJ databases">
        <authorList>
            <person name="Syme A R."/>
            <person name="Syme A R."/>
            <person name="Moolhuijzen P."/>
        </authorList>
    </citation>
    <scope>NUCLEOTIDE SEQUENCE</scope>
    <source>
        <strain evidence="2">W1-1</strain>
    </source>
</reference>
<organism evidence="2 3">
    <name type="scientific">Pyrenophora teres f. teres</name>
    <dbReference type="NCBI Taxonomy" id="97479"/>
    <lineage>
        <taxon>Eukaryota</taxon>
        <taxon>Fungi</taxon>
        <taxon>Dikarya</taxon>
        <taxon>Ascomycota</taxon>
        <taxon>Pezizomycotina</taxon>
        <taxon>Dothideomycetes</taxon>
        <taxon>Pleosporomycetidae</taxon>
        <taxon>Pleosporales</taxon>
        <taxon>Pleosporineae</taxon>
        <taxon>Pleosporaceae</taxon>
        <taxon>Pyrenophora</taxon>
    </lineage>
</organism>
<dbReference type="Proteomes" id="UP000472372">
    <property type="component" value="Chromosome 11"/>
</dbReference>
<dbReference type="AlphaFoldDB" id="A0A6S6WH11"/>